<evidence type="ECO:0000256" key="1">
    <source>
        <dbReference type="SAM" id="Phobius"/>
    </source>
</evidence>
<dbReference type="Proteomes" id="UP000252415">
    <property type="component" value="Unassembled WGS sequence"/>
</dbReference>
<feature type="transmembrane region" description="Helical" evidence="1">
    <location>
        <begin position="7"/>
        <end position="30"/>
    </location>
</feature>
<dbReference type="EMBL" id="QPJD01000005">
    <property type="protein sequence ID" value="RCW48963.1"/>
    <property type="molecule type" value="Genomic_DNA"/>
</dbReference>
<protein>
    <submittedName>
        <fullName evidence="2">Uncharacterized protein</fullName>
    </submittedName>
</protein>
<reference evidence="2 3" key="1">
    <citation type="submission" date="2018-07" db="EMBL/GenBank/DDBJ databases">
        <title>Genomic Encyclopedia of Type Strains, Phase III (KMG-III): the genomes of soil and plant-associated and newly described type strains.</title>
        <authorList>
            <person name="Whitman W."/>
        </authorList>
    </citation>
    <scope>NUCLEOTIDE SEQUENCE [LARGE SCALE GENOMIC DNA]</scope>
    <source>
        <strain evidence="2 3">CECT 7506</strain>
    </source>
</reference>
<dbReference type="AlphaFoldDB" id="A0A368W5D9"/>
<keyword evidence="1" id="KW-0472">Membrane</keyword>
<sequence>MDYIWRFLLQVFNFLFIFPAILFSVLVLSLTDSWKSGTVMLVSALILKMIVHIYYMSIPTSRGKKEIFLSNEERRAMEALFNNQTPPPLSDIYREIGAQNLENDVLIGITPERESGRHPNAYRLFSDKDNRTCHFRKNCKELHCECCDQCPELRGYR</sequence>
<evidence type="ECO:0000313" key="2">
    <source>
        <dbReference type="EMBL" id="RCW48963.1"/>
    </source>
</evidence>
<comment type="caution">
    <text evidence="2">The sequence shown here is derived from an EMBL/GenBank/DDBJ whole genome shotgun (WGS) entry which is preliminary data.</text>
</comment>
<evidence type="ECO:0000313" key="3">
    <source>
        <dbReference type="Proteomes" id="UP000252415"/>
    </source>
</evidence>
<organism evidence="2 3">
    <name type="scientific">Paenibacillus prosopidis</name>
    <dbReference type="NCBI Taxonomy" id="630520"/>
    <lineage>
        <taxon>Bacteria</taxon>
        <taxon>Bacillati</taxon>
        <taxon>Bacillota</taxon>
        <taxon>Bacilli</taxon>
        <taxon>Bacillales</taxon>
        <taxon>Paenibacillaceae</taxon>
        <taxon>Paenibacillus</taxon>
    </lineage>
</organism>
<feature type="transmembrane region" description="Helical" evidence="1">
    <location>
        <begin position="36"/>
        <end position="55"/>
    </location>
</feature>
<accession>A0A368W5D9</accession>
<proteinExistence type="predicted"/>
<keyword evidence="1" id="KW-0812">Transmembrane</keyword>
<keyword evidence="1" id="KW-1133">Transmembrane helix</keyword>
<name>A0A368W5D9_9BACL</name>
<keyword evidence="3" id="KW-1185">Reference proteome</keyword>
<gene>
    <name evidence="2" type="ORF">DFP97_105148</name>
</gene>